<keyword evidence="3" id="KW-0808">Transferase</keyword>
<feature type="transmembrane region" description="Helical" evidence="8">
    <location>
        <begin position="171"/>
        <end position="196"/>
    </location>
</feature>
<evidence type="ECO:0000256" key="1">
    <source>
        <dbReference type="ARBA" id="ARBA00004651"/>
    </source>
</evidence>
<name>A0A4Y8S7C4_9SPHI</name>
<keyword evidence="6 8" id="KW-0472">Membrane</keyword>
<gene>
    <name evidence="9" type="ORF">E2R66_20345</name>
</gene>
<feature type="transmembrane region" description="Helical" evidence="8">
    <location>
        <begin position="321"/>
        <end position="339"/>
    </location>
</feature>
<feature type="transmembrane region" description="Helical" evidence="8">
    <location>
        <begin position="208"/>
        <end position="232"/>
    </location>
</feature>
<dbReference type="AlphaFoldDB" id="A0A4Y8S7C4"/>
<evidence type="ECO:0000256" key="4">
    <source>
        <dbReference type="ARBA" id="ARBA00022692"/>
    </source>
</evidence>
<dbReference type="Proteomes" id="UP000297540">
    <property type="component" value="Unassembled WGS sequence"/>
</dbReference>
<evidence type="ECO:0000256" key="2">
    <source>
        <dbReference type="ARBA" id="ARBA00022475"/>
    </source>
</evidence>
<dbReference type="Pfam" id="PF09594">
    <property type="entry name" value="GT87"/>
    <property type="match status" value="1"/>
</dbReference>
<sequence>MLSKQRKKAQPMAKQGQLSLFYKIFSNRYFILAVWIFLAVFYTYKYIGYGSINNYLIFKYTYFNAAMGHNLYAAYPQFYSDTNHYGPIFCLIIAPFALLAGNLGLYFWQICNVAFLFCAIQLLPLSTLKKNIICIICAQELIISLKEFQTNGAIAALLIFTWVLVENKKDFWASLFIMLGLFVKLYGVVGVVFFLLSKQKKQFIAGLFFWGAVLFVLPMLFFSPAFVAHSYIDWYHSLMEKNAQNISMSTQYQDISVTGMVRRIVGHQINILPILLTAVVLFAVSSLKKQMAADLRSRLLMLASCLLFVVLFSTSSEHPTYIIAFVGVGIWFMSAPQPVNKWQIALFAFTLYFGSLFRTDIFPAYIKNNLIMPYALKALPCLMVWLTIVTEMLAKKPAAVQPEAAPLNDMITPTPTTI</sequence>
<keyword evidence="2" id="KW-1003">Cell membrane</keyword>
<protein>
    <submittedName>
        <fullName evidence="9">DUF2029 domain-containing protein</fullName>
    </submittedName>
</protein>
<feature type="transmembrane region" description="Helical" evidence="8">
    <location>
        <begin position="20"/>
        <end position="44"/>
    </location>
</feature>
<organism evidence="9 10">
    <name type="scientific">Mucilaginibacter psychrotolerans</name>
    <dbReference type="NCBI Taxonomy" id="1524096"/>
    <lineage>
        <taxon>Bacteria</taxon>
        <taxon>Pseudomonadati</taxon>
        <taxon>Bacteroidota</taxon>
        <taxon>Sphingobacteriia</taxon>
        <taxon>Sphingobacteriales</taxon>
        <taxon>Sphingobacteriaceae</taxon>
        <taxon>Mucilaginibacter</taxon>
    </lineage>
</organism>
<feature type="transmembrane region" description="Helical" evidence="8">
    <location>
        <begin position="148"/>
        <end position="165"/>
    </location>
</feature>
<evidence type="ECO:0000256" key="3">
    <source>
        <dbReference type="ARBA" id="ARBA00022679"/>
    </source>
</evidence>
<dbReference type="GO" id="GO:0016758">
    <property type="term" value="F:hexosyltransferase activity"/>
    <property type="evidence" value="ECO:0007669"/>
    <property type="project" value="InterPro"/>
</dbReference>
<dbReference type="InterPro" id="IPR018584">
    <property type="entry name" value="GT87"/>
</dbReference>
<accession>A0A4Y8S7C4</accession>
<feature type="transmembrane region" description="Helical" evidence="8">
    <location>
        <begin position="269"/>
        <end position="287"/>
    </location>
</feature>
<proteinExistence type="inferred from homology"/>
<dbReference type="EMBL" id="SOZE01000025">
    <property type="protein sequence ID" value="TFF34923.1"/>
    <property type="molecule type" value="Genomic_DNA"/>
</dbReference>
<comment type="caution">
    <text evidence="9">The sequence shown here is derived from an EMBL/GenBank/DDBJ whole genome shotgun (WGS) entry which is preliminary data.</text>
</comment>
<keyword evidence="4 8" id="KW-0812">Transmembrane</keyword>
<dbReference type="GO" id="GO:0005886">
    <property type="term" value="C:plasma membrane"/>
    <property type="evidence" value="ECO:0007669"/>
    <property type="project" value="UniProtKB-SubCell"/>
</dbReference>
<comment type="similarity">
    <text evidence="7">Belongs to the glycosyltransferase 87 family.</text>
</comment>
<evidence type="ECO:0000256" key="7">
    <source>
        <dbReference type="ARBA" id="ARBA00024033"/>
    </source>
</evidence>
<keyword evidence="10" id="KW-1185">Reference proteome</keyword>
<feature type="transmembrane region" description="Helical" evidence="8">
    <location>
        <begin position="346"/>
        <end position="365"/>
    </location>
</feature>
<comment type="subcellular location">
    <subcellularLocation>
        <location evidence="1">Cell membrane</location>
        <topology evidence="1">Multi-pass membrane protein</topology>
    </subcellularLocation>
</comment>
<feature type="transmembrane region" description="Helical" evidence="8">
    <location>
        <begin position="371"/>
        <end position="389"/>
    </location>
</feature>
<keyword evidence="5 8" id="KW-1133">Transmembrane helix</keyword>
<reference evidence="9 10" key="1">
    <citation type="journal article" date="2017" name="Int. J. Syst. Evol. Microbiol.">
        <title>Mucilaginibacterpsychrotolerans sp. nov., isolated from peatlands.</title>
        <authorList>
            <person name="Deng Y."/>
            <person name="Shen L."/>
            <person name="Xu B."/>
            <person name="Liu Y."/>
            <person name="Gu Z."/>
            <person name="Liu H."/>
            <person name="Zhou Y."/>
        </authorList>
    </citation>
    <scope>NUCLEOTIDE SEQUENCE [LARGE SCALE GENOMIC DNA]</scope>
    <source>
        <strain evidence="9 10">NH7-4</strain>
    </source>
</reference>
<feature type="transmembrane region" description="Helical" evidence="8">
    <location>
        <begin position="299"/>
        <end position="315"/>
    </location>
</feature>
<evidence type="ECO:0000256" key="8">
    <source>
        <dbReference type="SAM" id="Phobius"/>
    </source>
</evidence>
<feature type="transmembrane region" description="Helical" evidence="8">
    <location>
        <begin position="82"/>
        <end position="100"/>
    </location>
</feature>
<evidence type="ECO:0000256" key="6">
    <source>
        <dbReference type="ARBA" id="ARBA00023136"/>
    </source>
</evidence>
<evidence type="ECO:0000313" key="10">
    <source>
        <dbReference type="Proteomes" id="UP000297540"/>
    </source>
</evidence>
<evidence type="ECO:0000256" key="5">
    <source>
        <dbReference type="ARBA" id="ARBA00022989"/>
    </source>
</evidence>
<evidence type="ECO:0000313" key="9">
    <source>
        <dbReference type="EMBL" id="TFF34923.1"/>
    </source>
</evidence>